<feature type="region of interest" description="Disordered" evidence="1">
    <location>
        <begin position="37"/>
        <end position="56"/>
    </location>
</feature>
<comment type="caution">
    <text evidence="3">The sequence shown here is derived from an EMBL/GenBank/DDBJ whole genome shotgun (WGS) entry which is preliminary data.</text>
</comment>
<reference evidence="3 4" key="1">
    <citation type="submission" date="2019-12" db="EMBL/GenBank/DDBJ databases">
        <authorList>
            <person name="Li M."/>
        </authorList>
    </citation>
    <scope>NUCLEOTIDE SEQUENCE [LARGE SCALE GENOMIC DNA]</scope>
    <source>
        <strain evidence="3 4">GBMRC 2046</strain>
    </source>
</reference>
<dbReference type="GO" id="GO:0015074">
    <property type="term" value="P:DNA integration"/>
    <property type="evidence" value="ECO:0007669"/>
    <property type="project" value="InterPro"/>
</dbReference>
<dbReference type="Proteomes" id="UP000433101">
    <property type="component" value="Unassembled WGS sequence"/>
</dbReference>
<gene>
    <name evidence="3" type="ORF">GR183_11000</name>
</gene>
<dbReference type="InterPro" id="IPR001584">
    <property type="entry name" value="Integrase_cat-core"/>
</dbReference>
<feature type="compositionally biased region" description="Polar residues" evidence="1">
    <location>
        <begin position="38"/>
        <end position="56"/>
    </location>
</feature>
<sequence length="56" mass="6374">MQQPGHTGIPQCLTVPVDGRRPQQINEWRNDYNENRQHSAYGNLTPNAFTAQPQPT</sequence>
<dbReference type="EMBL" id="WUMV01000003">
    <property type="protein sequence ID" value="MXN65428.1"/>
    <property type="molecule type" value="Genomic_DNA"/>
</dbReference>
<evidence type="ECO:0000259" key="2">
    <source>
        <dbReference type="Pfam" id="PF13683"/>
    </source>
</evidence>
<dbReference type="Pfam" id="PF13683">
    <property type="entry name" value="rve_3"/>
    <property type="match status" value="1"/>
</dbReference>
<feature type="region of interest" description="Disordered" evidence="1">
    <location>
        <begin position="1"/>
        <end position="20"/>
    </location>
</feature>
<dbReference type="AlphaFoldDB" id="A0A7X3S828"/>
<protein>
    <submittedName>
        <fullName evidence="3">Transposase</fullName>
    </submittedName>
</protein>
<name>A0A7X3S828_9HYPH</name>
<evidence type="ECO:0000313" key="3">
    <source>
        <dbReference type="EMBL" id="MXN65428.1"/>
    </source>
</evidence>
<proteinExistence type="predicted"/>
<accession>A0A7X3S828</accession>
<organism evidence="3 4">
    <name type="scientific">Stappia sediminis</name>
    <dbReference type="NCBI Taxonomy" id="2692190"/>
    <lineage>
        <taxon>Bacteria</taxon>
        <taxon>Pseudomonadati</taxon>
        <taxon>Pseudomonadota</taxon>
        <taxon>Alphaproteobacteria</taxon>
        <taxon>Hyphomicrobiales</taxon>
        <taxon>Stappiaceae</taxon>
        <taxon>Stappia</taxon>
    </lineage>
</organism>
<evidence type="ECO:0000256" key="1">
    <source>
        <dbReference type="SAM" id="MobiDB-lite"/>
    </source>
</evidence>
<feature type="domain" description="Integrase catalytic" evidence="2">
    <location>
        <begin position="23"/>
        <end position="46"/>
    </location>
</feature>
<evidence type="ECO:0000313" key="4">
    <source>
        <dbReference type="Proteomes" id="UP000433101"/>
    </source>
</evidence>
<keyword evidence="4" id="KW-1185">Reference proteome</keyword>